<name>A0A1Y1HQQ0_KLENI</name>
<evidence type="ECO:0000313" key="4">
    <source>
        <dbReference type="EMBL" id="GAQ78158.1"/>
    </source>
</evidence>
<dbReference type="Proteomes" id="UP000054558">
    <property type="component" value="Unassembled WGS sequence"/>
</dbReference>
<dbReference type="InterPro" id="IPR000627">
    <property type="entry name" value="Intradiol_dOase_C"/>
</dbReference>
<keyword evidence="1" id="KW-0472">Membrane</keyword>
<dbReference type="OrthoDB" id="2020622at2759"/>
<keyword evidence="2" id="KW-0732">Signal</keyword>
<dbReference type="SUPFAM" id="SSF49482">
    <property type="entry name" value="Aromatic compound dioxygenase"/>
    <property type="match status" value="1"/>
</dbReference>
<dbReference type="AlphaFoldDB" id="A0A1Y1HQQ0"/>
<evidence type="ECO:0000256" key="1">
    <source>
        <dbReference type="SAM" id="Phobius"/>
    </source>
</evidence>
<accession>A0A1Y1HQQ0</accession>
<dbReference type="GO" id="GO:0016702">
    <property type="term" value="F:oxidoreductase activity, acting on single donors with incorporation of molecular oxygen, incorporation of two atoms of oxygen"/>
    <property type="evidence" value="ECO:0007669"/>
    <property type="project" value="InterPro"/>
</dbReference>
<gene>
    <name evidence="4" type="ORF">KFL_000090040</name>
</gene>
<dbReference type="OMA" id="INEVYAM"/>
<feature type="chain" id="PRO_5012169005" description="Intradiol ring-cleavage dioxygenases domain-containing protein" evidence="2">
    <location>
        <begin position="38"/>
        <end position="373"/>
    </location>
</feature>
<dbReference type="CDD" id="cd03457">
    <property type="entry name" value="intradiol_dioxygenase_like"/>
    <property type="match status" value="1"/>
</dbReference>
<keyword evidence="5" id="KW-1185">Reference proteome</keyword>
<sequence>MGSRQRLSHVSPPGGLLLQRLSIFLLSLVLSSQTSLACSLARSLAESADDVTSCLLTPELVEGPYYLHNRLIRADISEGKPGIPFEFSVTVTDFTDCSPLANVFVDIWHCDALGLYSGYAKGSMEQVGQPDKNNLGHELPTDSDTYLRGTLVTDANGVATFKTIMPGWYEGRVTHIHTKIHVPYQKVWTDQLSAYEDSHVVHVGQFYFNDSFVSEVAKEAPYNTGTAFRTPLTKDNYYYVEIPVTEISLKGSKLSEGIVGKAEAIVYPYWETVKPETLSVASLTAAASAAATTAANLAAGSGSFTAQWFTLLIGAVGGIVIGAATVLSVLAYSGKLSAAGPAFVLLPPGAESEEAGLQMASKTVRAGPRYPPT</sequence>
<keyword evidence="1" id="KW-0812">Transmembrane</keyword>
<keyword evidence="1" id="KW-1133">Transmembrane helix</keyword>
<proteinExistence type="predicted"/>
<feature type="domain" description="Intradiol ring-cleavage dioxygenases" evidence="3">
    <location>
        <begin position="62"/>
        <end position="200"/>
    </location>
</feature>
<dbReference type="EMBL" id="DF236958">
    <property type="protein sequence ID" value="GAQ78158.1"/>
    <property type="molecule type" value="Genomic_DNA"/>
</dbReference>
<dbReference type="GO" id="GO:0008199">
    <property type="term" value="F:ferric iron binding"/>
    <property type="evidence" value="ECO:0007669"/>
    <property type="project" value="InterPro"/>
</dbReference>
<evidence type="ECO:0000313" key="5">
    <source>
        <dbReference type="Proteomes" id="UP000054558"/>
    </source>
</evidence>
<evidence type="ECO:0000256" key="2">
    <source>
        <dbReference type="SAM" id="SignalP"/>
    </source>
</evidence>
<dbReference type="PANTHER" id="PTHR34315">
    <property type="match status" value="1"/>
</dbReference>
<feature type="signal peptide" evidence="2">
    <location>
        <begin position="1"/>
        <end position="37"/>
    </location>
</feature>
<evidence type="ECO:0000259" key="3">
    <source>
        <dbReference type="Pfam" id="PF00775"/>
    </source>
</evidence>
<dbReference type="Gene3D" id="2.60.130.10">
    <property type="entry name" value="Aromatic compound dioxygenase"/>
    <property type="match status" value="1"/>
</dbReference>
<reference evidence="4 5" key="1">
    <citation type="journal article" date="2014" name="Nat. Commun.">
        <title>Klebsormidium flaccidum genome reveals primary factors for plant terrestrial adaptation.</title>
        <authorList>
            <person name="Hori K."/>
            <person name="Maruyama F."/>
            <person name="Fujisawa T."/>
            <person name="Togashi T."/>
            <person name="Yamamoto N."/>
            <person name="Seo M."/>
            <person name="Sato S."/>
            <person name="Yamada T."/>
            <person name="Mori H."/>
            <person name="Tajima N."/>
            <person name="Moriyama T."/>
            <person name="Ikeuchi M."/>
            <person name="Watanabe M."/>
            <person name="Wada H."/>
            <person name="Kobayashi K."/>
            <person name="Saito M."/>
            <person name="Masuda T."/>
            <person name="Sasaki-Sekimoto Y."/>
            <person name="Mashiguchi K."/>
            <person name="Awai K."/>
            <person name="Shimojima M."/>
            <person name="Masuda S."/>
            <person name="Iwai M."/>
            <person name="Nobusawa T."/>
            <person name="Narise T."/>
            <person name="Kondo S."/>
            <person name="Saito H."/>
            <person name="Sato R."/>
            <person name="Murakawa M."/>
            <person name="Ihara Y."/>
            <person name="Oshima-Yamada Y."/>
            <person name="Ohtaka K."/>
            <person name="Satoh M."/>
            <person name="Sonobe K."/>
            <person name="Ishii M."/>
            <person name="Ohtani R."/>
            <person name="Kanamori-Sato M."/>
            <person name="Honoki R."/>
            <person name="Miyazaki D."/>
            <person name="Mochizuki H."/>
            <person name="Umetsu J."/>
            <person name="Higashi K."/>
            <person name="Shibata D."/>
            <person name="Kamiya Y."/>
            <person name="Sato N."/>
            <person name="Nakamura Y."/>
            <person name="Tabata S."/>
            <person name="Ida S."/>
            <person name="Kurokawa K."/>
            <person name="Ohta H."/>
        </authorList>
    </citation>
    <scope>NUCLEOTIDE SEQUENCE [LARGE SCALE GENOMIC DNA]</scope>
    <source>
        <strain evidence="4 5">NIES-2285</strain>
    </source>
</reference>
<dbReference type="InterPro" id="IPR015889">
    <property type="entry name" value="Intradiol_dOase_core"/>
</dbReference>
<dbReference type="Pfam" id="PF00775">
    <property type="entry name" value="Dioxygenase_C"/>
    <property type="match status" value="1"/>
</dbReference>
<dbReference type="PANTHER" id="PTHR34315:SF1">
    <property type="entry name" value="INTRADIOL RING-CLEAVAGE DIOXYGENASES DOMAIN-CONTAINING PROTEIN-RELATED"/>
    <property type="match status" value="1"/>
</dbReference>
<organism evidence="4 5">
    <name type="scientific">Klebsormidium nitens</name>
    <name type="common">Green alga</name>
    <name type="synonym">Ulothrix nitens</name>
    <dbReference type="NCBI Taxonomy" id="105231"/>
    <lineage>
        <taxon>Eukaryota</taxon>
        <taxon>Viridiplantae</taxon>
        <taxon>Streptophyta</taxon>
        <taxon>Klebsormidiophyceae</taxon>
        <taxon>Klebsormidiales</taxon>
        <taxon>Klebsormidiaceae</taxon>
        <taxon>Klebsormidium</taxon>
    </lineage>
</organism>
<protein>
    <recommendedName>
        <fullName evidence="3">Intradiol ring-cleavage dioxygenases domain-containing protein</fullName>
    </recommendedName>
</protein>
<feature type="transmembrane region" description="Helical" evidence="1">
    <location>
        <begin position="308"/>
        <end position="332"/>
    </location>
</feature>
<dbReference type="STRING" id="105231.A0A1Y1HQQ0"/>